<dbReference type="GO" id="GO:0050660">
    <property type="term" value="F:flavin adenine dinucleotide binding"/>
    <property type="evidence" value="ECO:0007669"/>
    <property type="project" value="InterPro"/>
</dbReference>
<dbReference type="Pfam" id="PF01266">
    <property type="entry name" value="DAO"/>
    <property type="match status" value="1"/>
</dbReference>
<dbReference type="InterPro" id="IPR045170">
    <property type="entry name" value="MTOX"/>
</dbReference>
<evidence type="ECO:0000256" key="4">
    <source>
        <dbReference type="ARBA" id="ARBA00022827"/>
    </source>
</evidence>
<comment type="similarity">
    <text evidence="2">Belongs to the MSOX/MTOX family.</text>
</comment>
<organism evidence="7 8">
    <name type="scientific">Beauveria bassiana D1-5</name>
    <dbReference type="NCBI Taxonomy" id="1245745"/>
    <lineage>
        <taxon>Eukaryota</taxon>
        <taxon>Fungi</taxon>
        <taxon>Dikarya</taxon>
        <taxon>Ascomycota</taxon>
        <taxon>Pezizomycotina</taxon>
        <taxon>Sordariomycetes</taxon>
        <taxon>Hypocreomycetidae</taxon>
        <taxon>Hypocreales</taxon>
        <taxon>Cordycipitaceae</taxon>
        <taxon>Beauveria</taxon>
    </lineage>
</organism>
<accession>A0A0A2V723</accession>
<evidence type="ECO:0000313" key="7">
    <source>
        <dbReference type="EMBL" id="KGQ03293.1"/>
    </source>
</evidence>
<dbReference type="Gene3D" id="3.50.50.60">
    <property type="entry name" value="FAD/NAD(P)-binding domain"/>
    <property type="match status" value="1"/>
</dbReference>
<dbReference type="eggNOG" id="KOG2820">
    <property type="taxonomic scope" value="Eukaryota"/>
</dbReference>
<name>A0A0A2V723_BEABA</name>
<dbReference type="InterPro" id="IPR006076">
    <property type="entry name" value="FAD-dep_OxRdtase"/>
</dbReference>
<keyword evidence="5" id="KW-0560">Oxidoreductase</keyword>
<dbReference type="InterPro" id="IPR036188">
    <property type="entry name" value="FAD/NAD-bd_sf"/>
</dbReference>
<dbReference type="PANTHER" id="PTHR10961:SF26">
    <property type="entry name" value="L-SACCHAROPINE OXIDASE"/>
    <property type="match status" value="1"/>
</dbReference>
<dbReference type="HOGENOM" id="CLU_007884_0_2_1"/>
<dbReference type="GO" id="GO:0051698">
    <property type="term" value="F:saccharopine oxidase activity"/>
    <property type="evidence" value="ECO:0007669"/>
    <property type="project" value="TreeGrafter"/>
</dbReference>
<keyword evidence="4" id="KW-0274">FAD</keyword>
<reference evidence="7 8" key="1">
    <citation type="submission" date="2012-10" db="EMBL/GenBank/DDBJ databases">
        <title>Genome sequencing and analysis of entomopathogenic fungi Beauveria bassiana D1-5.</title>
        <authorList>
            <person name="Li Q."/>
            <person name="Wang L."/>
            <person name="Zhang Z."/>
            <person name="Wang Q."/>
            <person name="Ren J."/>
            <person name="Wang M."/>
            <person name="Xu W."/>
            <person name="Wang J."/>
            <person name="Lu Y."/>
            <person name="Du Q."/>
            <person name="Sun Z."/>
        </authorList>
    </citation>
    <scope>NUCLEOTIDE SEQUENCE [LARGE SCALE GENOMIC DNA]</scope>
    <source>
        <strain evidence="7 8">D1-5</strain>
    </source>
</reference>
<dbReference type="SUPFAM" id="SSF51905">
    <property type="entry name" value="FAD/NAD(P)-binding domain"/>
    <property type="match status" value="1"/>
</dbReference>
<dbReference type="PANTHER" id="PTHR10961">
    <property type="entry name" value="PEROXISOMAL SARCOSINE OXIDASE"/>
    <property type="match status" value="1"/>
</dbReference>
<dbReference type="STRING" id="1245745.A0A0A2V723"/>
<proteinExistence type="inferred from homology"/>
<evidence type="ECO:0000256" key="1">
    <source>
        <dbReference type="ARBA" id="ARBA00001974"/>
    </source>
</evidence>
<evidence type="ECO:0000259" key="6">
    <source>
        <dbReference type="Pfam" id="PF01266"/>
    </source>
</evidence>
<comment type="cofactor">
    <cofactor evidence="1">
        <name>FAD</name>
        <dbReference type="ChEBI" id="CHEBI:57692"/>
    </cofactor>
</comment>
<dbReference type="PRINTS" id="PR00420">
    <property type="entry name" value="RNGMNOXGNASE"/>
</dbReference>
<dbReference type="Proteomes" id="UP000030106">
    <property type="component" value="Unassembled WGS sequence"/>
</dbReference>
<sequence>MPDQRNKTILIIGGGAFGLSTALYLAEAGYQDVTVLERDLQIPPRSSAANDLNKIVRAEYEDSFYTELSLKVIDAWKTPLFAPHFHQTGFLHCVSPAASTKAVQTLERFRQAAISSEHLRPHVVPIENGECAKAAVASLRDSPIPGWKGYFNRYDGYAHSADALACVYKKIRELGVKVLLGPDGHVKEIVYRTVNGTQVATGVRTASTEHLPAELVIVAAGAYASNLVPRIGRQIVAKSWSIAHIQLTETEAAALAGIPVTYARDLGFLFEPDQKTKLLKLCPMGGGYINTNPTTGISVPPMSLGCSNFMPPEDERKVRQLLADVFPALANRPLVKKQLCWFADSSDSDFVIDYVPDTSSSVMILSGDSGHGFKMFPIFGSWVLDLLESESQTQTIGRWKWKPDSSGAGGKDDISWRVGDVREVKEVAPIKERL</sequence>
<dbReference type="GO" id="GO:0008115">
    <property type="term" value="F:sarcosine oxidase activity"/>
    <property type="evidence" value="ECO:0007669"/>
    <property type="project" value="TreeGrafter"/>
</dbReference>
<dbReference type="OrthoDB" id="2219495at2759"/>
<evidence type="ECO:0000256" key="3">
    <source>
        <dbReference type="ARBA" id="ARBA00022630"/>
    </source>
</evidence>
<evidence type="ECO:0000313" key="8">
    <source>
        <dbReference type="Proteomes" id="UP000030106"/>
    </source>
</evidence>
<evidence type="ECO:0000256" key="2">
    <source>
        <dbReference type="ARBA" id="ARBA00010989"/>
    </source>
</evidence>
<dbReference type="EMBL" id="ANFO01001245">
    <property type="protein sequence ID" value="KGQ03293.1"/>
    <property type="molecule type" value="Genomic_DNA"/>
</dbReference>
<feature type="domain" description="FAD dependent oxidoreductase" evidence="6">
    <location>
        <begin position="9"/>
        <end position="385"/>
    </location>
</feature>
<dbReference type="AlphaFoldDB" id="A0A0A2V723"/>
<keyword evidence="3" id="KW-0285">Flavoprotein</keyword>
<evidence type="ECO:0000256" key="5">
    <source>
        <dbReference type="ARBA" id="ARBA00023002"/>
    </source>
</evidence>
<gene>
    <name evidence="7" type="ORF">BBAD15_g11456</name>
</gene>
<dbReference type="Gene3D" id="3.30.9.10">
    <property type="entry name" value="D-Amino Acid Oxidase, subunit A, domain 2"/>
    <property type="match status" value="1"/>
</dbReference>
<protein>
    <submittedName>
        <fullName evidence="7">L-saccharopine oxidase</fullName>
    </submittedName>
</protein>
<comment type="caution">
    <text evidence="7">The sequence shown here is derived from an EMBL/GenBank/DDBJ whole genome shotgun (WGS) entry which is preliminary data.</text>
</comment>